<dbReference type="PANTHER" id="PTHR46236:SF13">
    <property type="entry name" value="MATH DOMAIN-CONTAINING PROTEIN"/>
    <property type="match status" value="1"/>
</dbReference>
<dbReference type="PANTHER" id="PTHR46236">
    <property type="entry name" value="TRAF-LIKE SUPERFAMILY PROTEIN"/>
    <property type="match status" value="1"/>
</dbReference>
<dbReference type="SUPFAM" id="SSF49599">
    <property type="entry name" value="TRAF domain-like"/>
    <property type="match status" value="1"/>
</dbReference>
<evidence type="ECO:0000313" key="4">
    <source>
        <dbReference type="Proteomes" id="UP000467841"/>
    </source>
</evidence>
<evidence type="ECO:0000259" key="2">
    <source>
        <dbReference type="PROSITE" id="PS50144"/>
    </source>
</evidence>
<dbReference type="InterPro" id="IPR002083">
    <property type="entry name" value="MATH/TRAF_dom"/>
</dbReference>
<evidence type="ECO:0000256" key="1">
    <source>
        <dbReference type="ARBA" id="ARBA00023054"/>
    </source>
</evidence>
<dbReference type="CDD" id="cd00121">
    <property type="entry name" value="MATH"/>
    <property type="match status" value="1"/>
</dbReference>
<sequence length="283" mass="32347">MEDHKQTSFTFEIDNFSDKETVLQSPKFLSGGCLWYVELFPKGYNVDDHLSIYLCVANPESLRLGWKRRATFSFVLLNKSGKELHKTAGFLEKNKLLVKVEVKVVEVVDEGVVTGNETLNVYGFRVLYSQAMEVSRLFLEHPDIAVSFRPKNKLVKTTYMNLLLGLIESLNKPPHSITQTELRNAQSELMDLTEAGFSLDWLKTKLDEVSLERKKANADCFRVRELEEHIKNLEPELNREKMKSSTYATQVVSLEHTLRTISQISELSRTRTLANSPGNLGIF</sequence>
<proteinExistence type="predicted"/>
<gene>
    <name evidence="3" type="ORF">MERR_LOCUS19990</name>
</gene>
<dbReference type="SMART" id="SM00061">
    <property type="entry name" value="MATH"/>
    <property type="match status" value="1"/>
</dbReference>
<dbReference type="InterPro" id="IPR050804">
    <property type="entry name" value="MCC"/>
</dbReference>
<dbReference type="PROSITE" id="PS50144">
    <property type="entry name" value="MATH"/>
    <property type="match status" value="1"/>
</dbReference>
<feature type="domain" description="MATH" evidence="2">
    <location>
        <begin position="6"/>
        <end position="118"/>
    </location>
</feature>
<dbReference type="OrthoDB" id="507001at2759"/>
<accession>A0A6D2IW17</accession>
<protein>
    <recommendedName>
        <fullName evidence="2">MATH domain-containing protein</fullName>
    </recommendedName>
</protein>
<dbReference type="Pfam" id="PF22486">
    <property type="entry name" value="MATH_2"/>
    <property type="match status" value="1"/>
</dbReference>
<organism evidence="3 4">
    <name type="scientific">Microthlaspi erraticum</name>
    <dbReference type="NCBI Taxonomy" id="1685480"/>
    <lineage>
        <taxon>Eukaryota</taxon>
        <taxon>Viridiplantae</taxon>
        <taxon>Streptophyta</taxon>
        <taxon>Embryophyta</taxon>
        <taxon>Tracheophyta</taxon>
        <taxon>Spermatophyta</taxon>
        <taxon>Magnoliopsida</taxon>
        <taxon>eudicotyledons</taxon>
        <taxon>Gunneridae</taxon>
        <taxon>Pentapetalae</taxon>
        <taxon>rosids</taxon>
        <taxon>malvids</taxon>
        <taxon>Brassicales</taxon>
        <taxon>Brassicaceae</taxon>
        <taxon>Coluteocarpeae</taxon>
        <taxon>Microthlaspi</taxon>
    </lineage>
</organism>
<dbReference type="InterPro" id="IPR008974">
    <property type="entry name" value="TRAF-like"/>
</dbReference>
<dbReference type="Gene3D" id="2.60.210.10">
    <property type="entry name" value="Apoptosis, Tumor Necrosis Factor Receptor Associated Protein 2, Chain A"/>
    <property type="match status" value="1"/>
</dbReference>
<evidence type="ECO:0000313" key="3">
    <source>
        <dbReference type="EMBL" id="CAA7032755.1"/>
    </source>
</evidence>
<keyword evidence="1" id="KW-0175">Coiled coil</keyword>
<name>A0A6D2IW17_9BRAS</name>
<keyword evidence="4" id="KW-1185">Reference proteome</keyword>
<dbReference type="Proteomes" id="UP000467841">
    <property type="component" value="Unassembled WGS sequence"/>
</dbReference>
<comment type="caution">
    <text evidence="3">The sequence shown here is derived from an EMBL/GenBank/DDBJ whole genome shotgun (WGS) entry which is preliminary data.</text>
</comment>
<dbReference type="AlphaFoldDB" id="A0A6D2IW17"/>
<dbReference type="EMBL" id="CACVBM020001127">
    <property type="protein sequence ID" value="CAA7032755.1"/>
    <property type="molecule type" value="Genomic_DNA"/>
</dbReference>
<reference evidence="3" key="1">
    <citation type="submission" date="2020-01" db="EMBL/GenBank/DDBJ databases">
        <authorList>
            <person name="Mishra B."/>
        </authorList>
    </citation>
    <scope>NUCLEOTIDE SEQUENCE [LARGE SCALE GENOMIC DNA]</scope>
</reference>